<dbReference type="RefSeq" id="WP_062112324.1">
    <property type="nucleotide sequence ID" value="NZ_CP013236.1"/>
</dbReference>
<evidence type="ECO:0000313" key="2">
    <source>
        <dbReference type="Proteomes" id="UP000074914"/>
    </source>
</evidence>
<dbReference type="Proteomes" id="UP000074914">
    <property type="component" value="Chromosome"/>
</dbReference>
<reference evidence="1 2" key="1">
    <citation type="submission" date="2015-11" db="EMBL/GenBank/DDBJ databases">
        <title>Exploring the genomic traits of fungus-feeding bacterial genus Collimonas.</title>
        <authorList>
            <person name="Song C."/>
            <person name="Schmidt R."/>
            <person name="de Jager V."/>
            <person name="Krzyzanowska D."/>
            <person name="Jongedijk E."/>
            <person name="Cankar K."/>
            <person name="Beekwilder J."/>
            <person name="van Veen A."/>
            <person name="de Boer W."/>
            <person name="van Veen J.A."/>
            <person name="Garbeva P."/>
        </authorList>
    </citation>
    <scope>NUCLEOTIDE SEQUENCE [LARGE SCALE GENOMIC DNA]</scope>
    <source>
        <strain evidence="1 2">Ter291</strain>
    </source>
</reference>
<dbReference type="EMBL" id="CP013236">
    <property type="protein sequence ID" value="AMP13271.1"/>
    <property type="molecule type" value="Genomic_DNA"/>
</dbReference>
<gene>
    <name evidence="1" type="ORF">CPter291_0993</name>
</gene>
<protein>
    <submittedName>
        <fullName evidence="1">Uncharacterized protein</fullName>
    </submittedName>
</protein>
<evidence type="ECO:0000313" key="1">
    <source>
        <dbReference type="EMBL" id="AMP13271.1"/>
    </source>
</evidence>
<keyword evidence="2" id="KW-1185">Reference proteome</keyword>
<name>A0ABM5Z3F9_9BURK</name>
<accession>A0ABM5Z3F9</accession>
<sequence>MDEKTVSNITSISVEGRTSINAALSFAADPAQKARCLAQLGPENHPSECAAGGKHRFAEELGVPAVLAVVIDALCWLRQADNDISARDQAIALIAAIPVAADLTAVPRSFAYWLLHDAQWGIAQYCPAGPLEGVLPRIEALHAQELTGKKMSEQAWKTLEQNARAEIEAAAASDEDQQYLASLLECLTAPLHSMDSEQMGKLFGGAVYFAGERSKARYWSRSEELQLDALYDAFRAGFAPAPGPRPSAEHEAELALWINREQALDAAWEQHMRQQQAVLLTRWETWGTGRLRCMRRSTLPPSR</sequence>
<proteinExistence type="predicted"/>
<organism evidence="1 2">
    <name type="scientific">Collimonas pratensis</name>
    <dbReference type="NCBI Taxonomy" id="279113"/>
    <lineage>
        <taxon>Bacteria</taxon>
        <taxon>Pseudomonadati</taxon>
        <taxon>Pseudomonadota</taxon>
        <taxon>Betaproteobacteria</taxon>
        <taxon>Burkholderiales</taxon>
        <taxon>Oxalobacteraceae</taxon>
        <taxon>Collimonas</taxon>
    </lineage>
</organism>